<dbReference type="InterPro" id="IPR011010">
    <property type="entry name" value="DNA_brk_join_enz"/>
</dbReference>
<feature type="non-terminal residue" evidence="3">
    <location>
        <position position="147"/>
    </location>
</feature>
<evidence type="ECO:0000313" key="3">
    <source>
        <dbReference type="EMBL" id="GAH66852.1"/>
    </source>
</evidence>
<accession>X1HBT1</accession>
<dbReference type="InterPro" id="IPR002104">
    <property type="entry name" value="Integrase_catalytic"/>
</dbReference>
<dbReference type="Pfam" id="PF00589">
    <property type="entry name" value="Phage_integrase"/>
    <property type="match status" value="1"/>
</dbReference>
<comment type="caution">
    <text evidence="3">The sequence shown here is derived from an EMBL/GenBank/DDBJ whole genome shotgun (WGS) entry which is preliminary data.</text>
</comment>
<dbReference type="GO" id="GO:0006310">
    <property type="term" value="P:DNA recombination"/>
    <property type="evidence" value="ECO:0007669"/>
    <property type="project" value="UniProtKB-KW"/>
</dbReference>
<gene>
    <name evidence="3" type="ORF">S03H2_50622</name>
</gene>
<reference evidence="3" key="1">
    <citation type="journal article" date="2014" name="Front. Microbiol.">
        <title>High frequency of phylogenetically diverse reductive dehalogenase-homologous genes in deep subseafloor sedimentary metagenomes.</title>
        <authorList>
            <person name="Kawai M."/>
            <person name="Futagami T."/>
            <person name="Toyoda A."/>
            <person name="Takaki Y."/>
            <person name="Nishi S."/>
            <person name="Hori S."/>
            <person name="Arai W."/>
            <person name="Tsubouchi T."/>
            <person name="Morono Y."/>
            <person name="Uchiyama I."/>
            <person name="Ito T."/>
            <person name="Fujiyama A."/>
            <person name="Inagaki F."/>
            <person name="Takami H."/>
        </authorList>
    </citation>
    <scope>NUCLEOTIDE SEQUENCE</scope>
    <source>
        <strain evidence="3">Expedition CK06-06</strain>
    </source>
</reference>
<proteinExistence type="predicted"/>
<dbReference type="AlphaFoldDB" id="X1HBT1"/>
<dbReference type="GO" id="GO:0015074">
    <property type="term" value="P:DNA integration"/>
    <property type="evidence" value="ECO:0007669"/>
    <property type="project" value="InterPro"/>
</dbReference>
<dbReference type="GO" id="GO:0003677">
    <property type="term" value="F:DNA binding"/>
    <property type="evidence" value="ECO:0007669"/>
    <property type="project" value="InterPro"/>
</dbReference>
<dbReference type="SUPFAM" id="SSF56349">
    <property type="entry name" value="DNA breaking-rejoining enzymes"/>
    <property type="match status" value="1"/>
</dbReference>
<dbReference type="EMBL" id="BARU01032072">
    <property type="protein sequence ID" value="GAH66852.1"/>
    <property type="molecule type" value="Genomic_DNA"/>
</dbReference>
<dbReference type="Gene3D" id="1.10.443.10">
    <property type="entry name" value="Intergrase catalytic core"/>
    <property type="match status" value="1"/>
</dbReference>
<dbReference type="InterPro" id="IPR013762">
    <property type="entry name" value="Integrase-like_cat_sf"/>
</dbReference>
<keyword evidence="1" id="KW-0233">DNA recombination</keyword>
<sequence>MVKRVPDPLNEEEVNKILDAAISNPRDYLILRVLSRTGIRVGELYGVKKEGGWVHGIQKKDIDVKRKRLWVFTLKKRKYARREVLVDDATVVLLQTKISDMKQEDYVFRKDLSYRQIQRLPLKYAKMVGIDKNVSCHSFRHFFITNT</sequence>
<evidence type="ECO:0000259" key="2">
    <source>
        <dbReference type="PROSITE" id="PS51898"/>
    </source>
</evidence>
<evidence type="ECO:0000256" key="1">
    <source>
        <dbReference type="ARBA" id="ARBA00023172"/>
    </source>
</evidence>
<protein>
    <recommendedName>
        <fullName evidence="2">Tyr recombinase domain-containing protein</fullName>
    </recommendedName>
</protein>
<name>X1HBT1_9ZZZZ</name>
<feature type="domain" description="Tyr recombinase" evidence="2">
    <location>
        <begin position="4"/>
        <end position="147"/>
    </location>
</feature>
<dbReference type="PROSITE" id="PS51898">
    <property type="entry name" value="TYR_RECOMBINASE"/>
    <property type="match status" value="1"/>
</dbReference>
<organism evidence="3">
    <name type="scientific">marine sediment metagenome</name>
    <dbReference type="NCBI Taxonomy" id="412755"/>
    <lineage>
        <taxon>unclassified sequences</taxon>
        <taxon>metagenomes</taxon>
        <taxon>ecological metagenomes</taxon>
    </lineage>
</organism>